<name>A0A482N630_9CAUD</name>
<keyword evidence="3" id="KW-1185">Reference proteome</keyword>
<feature type="domain" description="DUF7244" evidence="1">
    <location>
        <begin position="10"/>
        <end position="65"/>
    </location>
</feature>
<dbReference type="Pfam" id="PF23896">
    <property type="entry name" value="DUF7244"/>
    <property type="match status" value="1"/>
</dbReference>
<dbReference type="Proteomes" id="UP000307356">
    <property type="component" value="Segment"/>
</dbReference>
<reference evidence="2 3" key="1">
    <citation type="submission" date="2019-01" db="EMBL/GenBank/DDBJ databases">
        <title>Still something new to discover - new insights into E. coli phage diversity and taxonomy.</title>
        <authorList>
            <person name="Korf I.H.E."/>
            <person name="Adriaennsens E."/>
            <person name="Dreiseikelmann B."/>
            <person name="Kropinski A."/>
            <person name="Nimtz M."/>
            <person name="Meier-Kolthoff J.P."/>
            <person name="Rohde M."/>
            <person name="van Raaij M."/>
            <person name="Wittmann J."/>
        </authorList>
    </citation>
    <scope>NUCLEOTIDE SEQUENCE [LARGE SCALE GENOMIC DNA]</scope>
</reference>
<organism evidence="2 3">
    <name type="scientific">Escherichia phage vB_EcoS_MM01</name>
    <dbReference type="NCBI Taxonomy" id="2508188"/>
    <lineage>
        <taxon>Viruses</taxon>
        <taxon>Duplodnaviria</taxon>
        <taxon>Heunggongvirae</taxon>
        <taxon>Uroviricota</taxon>
        <taxon>Caudoviricetes</taxon>
        <taxon>Drexlerviridae</taxon>
        <taxon>Braunvirinae</taxon>
        <taxon>Inhoffenstrassevirus</taxon>
        <taxon>Inhoffenstrassevirus MM01</taxon>
    </lineage>
</organism>
<evidence type="ECO:0000259" key="1">
    <source>
        <dbReference type="Pfam" id="PF23896"/>
    </source>
</evidence>
<gene>
    <name evidence="2" type="ORF">MM01_00057</name>
</gene>
<dbReference type="EMBL" id="MK373793">
    <property type="protein sequence ID" value="QBQ80892.1"/>
    <property type="molecule type" value="Genomic_DNA"/>
</dbReference>
<sequence length="67" mass="7650">MNERDKMTNVTLKCTSNTSKSLDFVVGNTYEAVDRKDSMFEVISEKGWCLIMPLDGHFVKFGVTKQK</sequence>
<proteinExistence type="predicted"/>
<dbReference type="InterPro" id="IPR055668">
    <property type="entry name" value="DUF7244"/>
</dbReference>
<protein>
    <recommendedName>
        <fullName evidence="1">DUF7244 domain-containing protein</fullName>
    </recommendedName>
</protein>
<evidence type="ECO:0000313" key="2">
    <source>
        <dbReference type="EMBL" id="QBQ80892.1"/>
    </source>
</evidence>
<evidence type="ECO:0000313" key="3">
    <source>
        <dbReference type="Proteomes" id="UP000307356"/>
    </source>
</evidence>
<accession>A0A482N630</accession>